<name>A0A0E9QAU5_ANGAN</name>
<dbReference type="EMBL" id="GBXM01095132">
    <property type="protein sequence ID" value="JAH13445.1"/>
    <property type="molecule type" value="Transcribed_RNA"/>
</dbReference>
<reference evidence="1" key="2">
    <citation type="journal article" date="2015" name="Fish Shellfish Immunol.">
        <title>Early steps in the European eel (Anguilla anguilla)-Vibrio vulnificus interaction in the gills: Role of the RtxA13 toxin.</title>
        <authorList>
            <person name="Callol A."/>
            <person name="Pajuelo D."/>
            <person name="Ebbesson L."/>
            <person name="Teles M."/>
            <person name="MacKenzie S."/>
            <person name="Amaro C."/>
        </authorList>
    </citation>
    <scope>NUCLEOTIDE SEQUENCE</scope>
</reference>
<reference evidence="1" key="1">
    <citation type="submission" date="2014-11" db="EMBL/GenBank/DDBJ databases">
        <authorList>
            <person name="Amaro Gonzalez C."/>
        </authorList>
    </citation>
    <scope>NUCLEOTIDE SEQUENCE</scope>
</reference>
<dbReference type="AlphaFoldDB" id="A0A0E9QAU5"/>
<protein>
    <submittedName>
        <fullName evidence="1">Uncharacterized protein</fullName>
    </submittedName>
</protein>
<proteinExistence type="predicted"/>
<evidence type="ECO:0000313" key="1">
    <source>
        <dbReference type="EMBL" id="JAH13445.1"/>
    </source>
</evidence>
<organism evidence="1">
    <name type="scientific">Anguilla anguilla</name>
    <name type="common">European freshwater eel</name>
    <name type="synonym">Muraena anguilla</name>
    <dbReference type="NCBI Taxonomy" id="7936"/>
    <lineage>
        <taxon>Eukaryota</taxon>
        <taxon>Metazoa</taxon>
        <taxon>Chordata</taxon>
        <taxon>Craniata</taxon>
        <taxon>Vertebrata</taxon>
        <taxon>Euteleostomi</taxon>
        <taxon>Actinopterygii</taxon>
        <taxon>Neopterygii</taxon>
        <taxon>Teleostei</taxon>
        <taxon>Anguilliformes</taxon>
        <taxon>Anguillidae</taxon>
        <taxon>Anguilla</taxon>
    </lineage>
</organism>
<sequence>MNWCLSLGIGNTIEILLHLSHLSSLCDHI</sequence>
<accession>A0A0E9QAU5</accession>